<protein>
    <submittedName>
        <fullName evidence="3">YHS domain protein</fullName>
    </submittedName>
</protein>
<evidence type="ECO:0000256" key="1">
    <source>
        <dbReference type="SAM" id="SignalP"/>
    </source>
</evidence>
<evidence type="ECO:0000313" key="4">
    <source>
        <dbReference type="Proteomes" id="UP000036520"/>
    </source>
</evidence>
<dbReference type="InterPro" id="IPR007029">
    <property type="entry name" value="YHS_dom"/>
</dbReference>
<sequence>MNFAIKLSTLLFISTCSFFFQGVDTSKRVGHFNLDSKHLAIDGYDPVAYFTNGVATEGSKKYSLNYKGVTYYFSSLKNKSLFERDPIKYEPQYGGWCAYAMGDNGEKVSINPKTFKIVDGKLYLFYNKLFTNTLIPWNEDEDNLKGNADDFWKELIK</sequence>
<evidence type="ECO:0000259" key="2">
    <source>
        <dbReference type="Pfam" id="PF04945"/>
    </source>
</evidence>
<dbReference type="KEGG" id="camu:CA2015_2692"/>
<proteinExistence type="predicted"/>
<dbReference type="NCBIfam" id="NF041384">
    <property type="entry name" value="YHS_seleno_dom"/>
    <property type="match status" value="1"/>
</dbReference>
<dbReference type="OrthoDB" id="344729at2"/>
<dbReference type="STRING" id="320787.CA2015_2692"/>
<name>A0A0H4PUT0_9BACT</name>
<dbReference type="EMBL" id="CP012040">
    <property type="protein sequence ID" value="AKP52102.1"/>
    <property type="molecule type" value="Genomic_DNA"/>
</dbReference>
<dbReference type="Proteomes" id="UP000036520">
    <property type="component" value="Chromosome"/>
</dbReference>
<dbReference type="RefSeq" id="WP_053086686.1">
    <property type="nucleotide sequence ID" value="NZ_CP012040.1"/>
</dbReference>
<evidence type="ECO:0000313" key="3">
    <source>
        <dbReference type="EMBL" id="AKP52102.1"/>
    </source>
</evidence>
<gene>
    <name evidence="3" type="ORF">CA2015_2692</name>
</gene>
<keyword evidence="4" id="KW-1185">Reference proteome</keyword>
<accession>A0A0H4PUT0</accession>
<dbReference type="AlphaFoldDB" id="A0A0H4PUT0"/>
<organism evidence="3 4">
    <name type="scientific">Cyclobacterium amurskyense</name>
    <dbReference type="NCBI Taxonomy" id="320787"/>
    <lineage>
        <taxon>Bacteria</taxon>
        <taxon>Pseudomonadati</taxon>
        <taxon>Bacteroidota</taxon>
        <taxon>Cytophagia</taxon>
        <taxon>Cytophagales</taxon>
        <taxon>Cyclobacteriaceae</taxon>
        <taxon>Cyclobacterium</taxon>
    </lineage>
</organism>
<feature type="domain" description="YHS" evidence="2">
    <location>
        <begin position="47"/>
        <end position="92"/>
    </location>
</feature>
<dbReference type="PATRIC" id="fig|320787.5.peg.2942"/>
<feature type="chain" id="PRO_5005208987" evidence="1">
    <location>
        <begin position="23"/>
        <end position="157"/>
    </location>
</feature>
<reference evidence="3 4" key="1">
    <citation type="submission" date="2015-07" db="EMBL/GenBank/DDBJ databases">
        <authorList>
            <person name="Kim K.M."/>
        </authorList>
    </citation>
    <scope>NUCLEOTIDE SEQUENCE [LARGE SCALE GENOMIC DNA]</scope>
    <source>
        <strain evidence="3 4">KCTC 12363</strain>
    </source>
</reference>
<keyword evidence="1" id="KW-0732">Signal</keyword>
<dbReference type="Pfam" id="PF04945">
    <property type="entry name" value="YHS"/>
    <property type="match status" value="1"/>
</dbReference>
<feature type="signal peptide" evidence="1">
    <location>
        <begin position="1"/>
        <end position="22"/>
    </location>
</feature>